<dbReference type="InterPro" id="IPR006600">
    <property type="entry name" value="HTH_CenpB_DNA-bd_dom"/>
</dbReference>
<dbReference type="Gene3D" id="1.10.10.60">
    <property type="entry name" value="Homeodomain-like"/>
    <property type="match status" value="1"/>
</dbReference>
<dbReference type="InterPro" id="IPR009057">
    <property type="entry name" value="Homeodomain-like_sf"/>
</dbReference>
<dbReference type="Proteomes" id="UP000663844">
    <property type="component" value="Unassembled WGS sequence"/>
</dbReference>
<dbReference type="PANTHER" id="PTHR19303:SF73">
    <property type="entry name" value="PROTEIN PDC2"/>
    <property type="match status" value="1"/>
</dbReference>
<accession>A0A819RB55</accession>
<dbReference type="GO" id="GO:0003677">
    <property type="term" value="F:DNA binding"/>
    <property type="evidence" value="ECO:0007669"/>
    <property type="project" value="UniProtKB-KW"/>
</dbReference>
<name>A0A819RB55_9BILA</name>
<evidence type="ECO:0000313" key="4">
    <source>
        <dbReference type="Proteomes" id="UP000663844"/>
    </source>
</evidence>
<dbReference type="PANTHER" id="PTHR19303">
    <property type="entry name" value="TRANSPOSON"/>
    <property type="match status" value="1"/>
</dbReference>
<dbReference type="Pfam" id="PF03221">
    <property type="entry name" value="HTH_Tnp_Tc5"/>
    <property type="match status" value="1"/>
</dbReference>
<sequence length="199" mass="23192">MIHHLIHTEEVPVFCEVHYILNIADKLFVIAETLDTVSFNEKLWAYEVEYTGKLYSEQGMSYRVLKDKFHISVGSISNILKRKNEYLDDYECNQSKKMKRKSTNNFTQQLGEKTYEWFALQRSKRIPISGPLLQEYALKVAAELGDTSGFKASNSWLERFKSRYNIQFRTISGEAASVNTDTVEDWISRLPVILENYDP</sequence>
<organism evidence="3 4">
    <name type="scientific">Adineta steineri</name>
    <dbReference type="NCBI Taxonomy" id="433720"/>
    <lineage>
        <taxon>Eukaryota</taxon>
        <taxon>Metazoa</taxon>
        <taxon>Spiralia</taxon>
        <taxon>Gnathifera</taxon>
        <taxon>Rotifera</taxon>
        <taxon>Eurotatoria</taxon>
        <taxon>Bdelloidea</taxon>
        <taxon>Adinetida</taxon>
        <taxon>Adinetidae</taxon>
        <taxon>Adineta</taxon>
    </lineage>
</organism>
<protein>
    <recommendedName>
        <fullName evidence="2">HTH CENPB-type domain-containing protein</fullName>
    </recommendedName>
</protein>
<keyword evidence="1" id="KW-0238">DNA-binding</keyword>
<reference evidence="3" key="1">
    <citation type="submission" date="2021-02" db="EMBL/GenBank/DDBJ databases">
        <authorList>
            <person name="Nowell W R."/>
        </authorList>
    </citation>
    <scope>NUCLEOTIDE SEQUENCE</scope>
</reference>
<dbReference type="SUPFAM" id="SSF46689">
    <property type="entry name" value="Homeodomain-like"/>
    <property type="match status" value="1"/>
</dbReference>
<gene>
    <name evidence="3" type="ORF">OXD698_LOCUS32415</name>
</gene>
<feature type="domain" description="HTH CENPB-type" evidence="2">
    <location>
        <begin position="98"/>
        <end position="170"/>
    </location>
</feature>
<evidence type="ECO:0000313" key="3">
    <source>
        <dbReference type="EMBL" id="CAF4049229.1"/>
    </source>
</evidence>
<comment type="caution">
    <text evidence="3">The sequence shown here is derived from an EMBL/GenBank/DDBJ whole genome shotgun (WGS) entry which is preliminary data.</text>
</comment>
<dbReference type="AlphaFoldDB" id="A0A819RB55"/>
<dbReference type="GO" id="GO:0005634">
    <property type="term" value="C:nucleus"/>
    <property type="evidence" value="ECO:0007669"/>
    <property type="project" value="TreeGrafter"/>
</dbReference>
<dbReference type="SMART" id="SM00674">
    <property type="entry name" value="CENPB"/>
    <property type="match status" value="1"/>
</dbReference>
<proteinExistence type="predicted"/>
<dbReference type="EMBL" id="CAJOAZ010004215">
    <property type="protein sequence ID" value="CAF4049229.1"/>
    <property type="molecule type" value="Genomic_DNA"/>
</dbReference>
<dbReference type="InterPro" id="IPR050863">
    <property type="entry name" value="CenT-Element_Derived"/>
</dbReference>
<evidence type="ECO:0000256" key="1">
    <source>
        <dbReference type="ARBA" id="ARBA00023125"/>
    </source>
</evidence>
<evidence type="ECO:0000259" key="2">
    <source>
        <dbReference type="PROSITE" id="PS51253"/>
    </source>
</evidence>
<dbReference type="PROSITE" id="PS51253">
    <property type="entry name" value="HTH_CENPB"/>
    <property type="match status" value="1"/>
</dbReference>